<dbReference type="GO" id="GO:0009103">
    <property type="term" value="P:lipopolysaccharide biosynthetic process"/>
    <property type="evidence" value="ECO:0007669"/>
    <property type="project" value="TreeGrafter"/>
</dbReference>
<dbReference type="Gene3D" id="3.40.50.2000">
    <property type="entry name" value="Glycogen Phosphorylase B"/>
    <property type="match status" value="2"/>
</dbReference>
<dbReference type="AlphaFoldDB" id="A0A1C3WJL7"/>
<evidence type="ECO:0000313" key="3">
    <source>
        <dbReference type="EMBL" id="SCB40262.1"/>
    </source>
</evidence>
<evidence type="ECO:0000259" key="2">
    <source>
        <dbReference type="Pfam" id="PF00534"/>
    </source>
</evidence>
<accession>A0A1C3WJL7</accession>
<dbReference type="Pfam" id="PF00534">
    <property type="entry name" value="Glycos_transf_1"/>
    <property type="match status" value="1"/>
</dbReference>
<dbReference type="InterPro" id="IPR001296">
    <property type="entry name" value="Glyco_trans_1"/>
</dbReference>
<evidence type="ECO:0000313" key="4">
    <source>
        <dbReference type="Proteomes" id="UP000199205"/>
    </source>
</evidence>
<reference evidence="3 4" key="1">
    <citation type="submission" date="2016-08" db="EMBL/GenBank/DDBJ databases">
        <authorList>
            <person name="Seilhamer J.J."/>
        </authorList>
    </citation>
    <scope>NUCLEOTIDE SEQUENCE [LARGE SCALE GENOMIC DNA]</scope>
    <source>
        <strain evidence="3 4">P1-7</strain>
    </source>
</reference>
<dbReference type="GO" id="GO:0016757">
    <property type="term" value="F:glycosyltransferase activity"/>
    <property type="evidence" value="ECO:0007669"/>
    <property type="project" value="InterPro"/>
</dbReference>
<keyword evidence="1 3" id="KW-0808">Transferase</keyword>
<gene>
    <name evidence="3" type="ORF">GA0061101_112150</name>
</gene>
<dbReference type="EMBL" id="FMAF01000012">
    <property type="protein sequence ID" value="SCB40262.1"/>
    <property type="molecule type" value="Genomic_DNA"/>
</dbReference>
<name>A0A1C3WJL7_9HYPH</name>
<organism evidence="3 4">
    <name type="scientific">Rhizobium lusitanum</name>
    <dbReference type="NCBI Taxonomy" id="293958"/>
    <lineage>
        <taxon>Bacteria</taxon>
        <taxon>Pseudomonadati</taxon>
        <taxon>Pseudomonadota</taxon>
        <taxon>Alphaproteobacteria</taxon>
        <taxon>Hyphomicrobiales</taxon>
        <taxon>Rhizobiaceae</taxon>
        <taxon>Rhizobium/Agrobacterium group</taxon>
        <taxon>Rhizobium</taxon>
    </lineage>
</organism>
<evidence type="ECO:0000256" key="1">
    <source>
        <dbReference type="ARBA" id="ARBA00022679"/>
    </source>
</evidence>
<dbReference type="SUPFAM" id="SSF53756">
    <property type="entry name" value="UDP-Glycosyltransferase/glycogen phosphorylase"/>
    <property type="match status" value="1"/>
</dbReference>
<dbReference type="CDD" id="cd03801">
    <property type="entry name" value="GT4_PimA-like"/>
    <property type="match status" value="1"/>
</dbReference>
<feature type="domain" description="Glycosyl transferase family 1" evidence="2">
    <location>
        <begin position="187"/>
        <end position="349"/>
    </location>
</feature>
<dbReference type="PANTHER" id="PTHR46401">
    <property type="entry name" value="GLYCOSYLTRANSFERASE WBBK-RELATED"/>
    <property type="match status" value="1"/>
</dbReference>
<dbReference type="OrthoDB" id="9781738at2"/>
<dbReference type="Proteomes" id="UP000199205">
    <property type="component" value="Unassembled WGS sequence"/>
</dbReference>
<proteinExistence type="predicted"/>
<sequence>MALKIGFLTERLLLGYGVDLVVHEYACFLTKRGYDVSVFCQRLDSSVPRPYNVIDLSAEKEVAMTSSASRNTVVLADYFNRSDNDVWVVNTSPFYDVMPLLRSPVVAIEYGTPPARFFGLEIGRNLDASVSYRFKNVFPKLRAQDKILCISRSIQNWLPERLRGLSEVVYLGCDHYQRATPEQARKFREDLELEADSVLVLWVGRVQAKNDEQPYKGFSEFLELAARARSQQPTLRFVVVGRGGDDEAKLLRSRGIECCLNLPASRMGAAFAGSDIFVSTSHWEGLNLPLLEAQYQGTPVMAYKLGPHTEVVCDNETGILVDSAEDLLKKLLLLANDRNLRQRLASHARAFAAGFSWEKSAVELEAALRAAAHSDKDSKTNQPAIDLRGRGTFSFLLRDTYNRHGFLFFLKRAALSLRVRLRRFLRFGSSF</sequence>
<protein>
    <submittedName>
        <fullName evidence="3">Glycosyltransferase involved in cell wall bisynthesis</fullName>
    </submittedName>
</protein>
<dbReference type="RefSeq" id="WP_092574996.1">
    <property type="nucleotide sequence ID" value="NZ_FMAF01000012.1"/>
</dbReference>
<dbReference type="PANTHER" id="PTHR46401:SF2">
    <property type="entry name" value="GLYCOSYLTRANSFERASE WBBK-RELATED"/>
    <property type="match status" value="1"/>
</dbReference>